<evidence type="ECO:0000313" key="7">
    <source>
        <dbReference type="EMBL" id="MVX57895.1"/>
    </source>
</evidence>
<dbReference type="Gene3D" id="3.30.70.360">
    <property type="match status" value="1"/>
</dbReference>
<proteinExistence type="predicted"/>
<evidence type="ECO:0000256" key="5">
    <source>
        <dbReference type="PIRSR" id="PIRSR037238-1"/>
    </source>
</evidence>
<dbReference type="InterPro" id="IPR017150">
    <property type="entry name" value="Pept_M20_glutamate_carboxypep"/>
</dbReference>
<protein>
    <submittedName>
        <fullName evidence="7">M20/M25/M40 family metallo-hydrolase</fullName>
    </submittedName>
</protein>
<evidence type="ECO:0000256" key="3">
    <source>
        <dbReference type="ARBA" id="ARBA00022801"/>
    </source>
</evidence>
<gene>
    <name evidence="7" type="ORF">E5987_11960</name>
</gene>
<dbReference type="GO" id="GO:0016787">
    <property type="term" value="F:hydrolase activity"/>
    <property type="evidence" value="ECO:0007669"/>
    <property type="project" value="UniProtKB-KW"/>
</dbReference>
<dbReference type="Proteomes" id="UP000472580">
    <property type="component" value="Unassembled WGS sequence"/>
</dbReference>
<dbReference type="Pfam" id="PF07687">
    <property type="entry name" value="M20_dimer"/>
    <property type="match status" value="1"/>
</dbReference>
<dbReference type="PROSITE" id="PS00758">
    <property type="entry name" value="ARGE_DAPE_CPG2_1"/>
    <property type="match status" value="1"/>
</dbReference>
<dbReference type="Pfam" id="PF01546">
    <property type="entry name" value="Peptidase_M20"/>
    <property type="match status" value="1"/>
</dbReference>
<dbReference type="PANTHER" id="PTHR43808">
    <property type="entry name" value="ACETYLORNITHINE DEACETYLASE"/>
    <property type="match status" value="1"/>
</dbReference>
<dbReference type="RefSeq" id="WP_160336308.1">
    <property type="nucleotide sequence ID" value="NZ_WSRP01000054.1"/>
</dbReference>
<dbReference type="InterPro" id="IPR002933">
    <property type="entry name" value="Peptidase_M20"/>
</dbReference>
<keyword evidence="4" id="KW-0862">Zinc</keyword>
<dbReference type="CDD" id="cd03885">
    <property type="entry name" value="M20_CPDG2"/>
    <property type="match status" value="1"/>
</dbReference>
<dbReference type="PIRSF" id="PIRSF037238">
    <property type="entry name" value="Carboxypeptidase_G2"/>
    <property type="match status" value="1"/>
</dbReference>
<comment type="caution">
    <text evidence="7">The sequence shown here is derived from an EMBL/GenBank/DDBJ whole genome shotgun (WGS) entry which is preliminary data.</text>
</comment>
<feature type="active site" evidence="5">
    <location>
        <position position="78"/>
    </location>
</feature>
<evidence type="ECO:0000256" key="2">
    <source>
        <dbReference type="ARBA" id="ARBA00022723"/>
    </source>
</evidence>
<organism evidence="7 8">
    <name type="scientific">Parasutterella muris</name>
    <dbReference type="NCBI Taxonomy" id="2565572"/>
    <lineage>
        <taxon>Bacteria</taxon>
        <taxon>Pseudomonadati</taxon>
        <taxon>Pseudomonadota</taxon>
        <taxon>Betaproteobacteria</taxon>
        <taxon>Burkholderiales</taxon>
        <taxon>Sutterellaceae</taxon>
        <taxon>Parasutterella</taxon>
    </lineage>
</organism>
<dbReference type="EMBL" id="WSRP01000054">
    <property type="protein sequence ID" value="MVX57895.1"/>
    <property type="molecule type" value="Genomic_DNA"/>
</dbReference>
<comment type="cofactor">
    <cofactor evidence="1">
        <name>Zn(2+)</name>
        <dbReference type="ChEBI" id="CHEBI:29105"/>
    </cofactor>
</comment>
<accession>A0A6L6YJI3</accession>
<evidence type="ECO:0000313" key="8">
    <source>
        <dbReference type="Proteomes" id="UP000472580"/>
    </source>
</evidence>
<dbReference type="OrthoDB" id="9776600at2"/>
<dbReference type="AlphaFoldDB" id="A0A6L6YJI3"/>
<dbReference type="PANTHER" id="PTHR43808:SF9">
    <property type="entry name" value="BLL0789 PROTEIN"/>
    <property type="match status" value="1"/>
</dbReference>
<dbReference type="Gene3D" id="3.40.630.10">
    <property type="entry name" value="Zn peptidases"/>
    <property type="match status" value="1"/>
</dbReference>
<dbReference type="SUPFAM" id="SSF55031">
    <property type="entry name" value="Bacterial exopeptidase dimerisation domain"/>
    <property type="match status" value="1"/>
</dbReference>
<feature type="domain" description="Peptidase M20 dimerisation" evidence="6">
    <location>
        <begin position="174"/>
        <end position="270"/>
    </location>
</feature>
<dbReference type="SUPFAM" id="SSF53187">
    <property type="entry name" value="Zn-dependent exopeptidases"/>
    <property type="match status" value="1"/>
</dbReference>
<keyword evidence="2" id="KW-0479">Metal-binding</keyword>
<dbReference type="InterPro" id="IPR050072">
    <property type="entry name" value="Peptidase_M20A"/>
</dbReference>
<reference evidence="7 8" key="1">
    <citation type="submission" date="2019-12" db="EMBL/GenBank/DDBJ databases">
        <title>Microbes associate with the intestines of laboratory mice.</title>
        <authorList>
            <person name="Navarre W."/>
            <person name="Wong E."/>
        </authorList>
    </citation>
    <scope>NUCLEOTIDE SEQUENCE [LARGE SCALE GENOMIC DNA]</scope>
    <source>
        <strain evidence="7 8">NM82_D38</strain>
    </source>
</reference>
<evidence type="ECO:0000256" key="4">
    <source>
        <dbReference type="ARBA" id="ARBA00022833"/>
    </source>
</evidence>
<sequence length="371" mass="39662">MSVLESYMKDLAELVNLDCGSHNVAGVTKVAEIMKKHFESIGFKAELVDLGPGAGNGMFACNKPDADHYDVLFNAHMDTVFPDGEAAARPLTVKGDRAYGPGCSDCKSGVLAIYYALKAARPEDLERLSIAVALNPDEETGSRASSAWLRGIAAKSSRALVFEAAREGGQLVRSRKGSSNYVVTFKGVSSHAGNAPYRGANANIAAMRFALAAAGLADVEKGTTVNPGVIEGGKAPNIISDCCVVKLDTRYWNNEDDRALHEGIMKLADAVWAPRVTQTIERVSHSNSMPLSEATKELVAQITEAAKLEGFDIDWVDAGGASDGNHMAEAGLPVIDGCGPAGGEFHCDREFLRIDTIEERIRMITRFLTLI</sequence>
<dbReference type="GO" id="GO:0046872">
    <property type="term" value="F:metal ion binding"/>
    <property type="evidence" value="ECO:0007669"/>
    <property type="project" value="UniProtKB-KW"/>
</dbReference>
<dbReference type="InterPro" id="IPR036264">
    <property type="entry name" value="Bact_exopeptidase_dim_dom"/>
</dbReference>
<name>A0A6L6YJI3_9BURK</name>
<keyword evidence="3 7" id="KW-0378">Hydrolase</keyword>
<evidence type="ECO:0000256" key="1">
    <source>
        <dbReference type="ARBA" id="ARBA00001947"/>
    </source>
</evidence>
<feature type="active site" description="Proton acceptor" evidence="5">
    <location>
        <position position="138"/>
    </location>
</feature>
<dbReference type="InterPro" id="IPR001261">
    <property type="entry name" value="ArgE/DapE_CS"/>
</dbReference>
<keyword evidence="8" id="KW-1185">Reference proteome</keyword>
<evidence type="ECO:0000259" key="6">
    <source>
        <dbReference type="Pfam" id="PF07687"/>
    </source>
</evidence>
<dbReference type="InterPro" id="IPR011650">
    <property type="entry name" value="Peptidase_M20_dimer"/>
</dbReference>